<feature type="compositionally biased region" description="Acidic residues" evidence="1">
    <location>
        <begin position="201"/>
        <end position="210"/>
    </location>
</feature>
<keyword evidence="3" id="KW-1185">Reference proteome</keyword>
<evidence type="ECO:0000313" key="2">
    <source>
        <dbReference type="EMBL" id="RUL51066.1"/>
    </source>
</evidence>
<dbReference type="RefSeq" id="WP_126659556.1">
    <property type="nucleotide sequence ID" value="NZ_RYYR01000017.1"/>
</dbReference>
<evidence type="ECO:0000313" key="3">
    <source>
        <dbReference type="Proteomes" id="UP000287910"/>
    </source>
</evidence>
<sequence>MQKINWDMMTQFVFPEQLGLVEEVISCDITPRWQQVETEDSIQLNGIYHITAVAKFNPYEIPQYSDGTLIEELEFDGNNGYFEYALPLNIDLPRDKVAPHSKPELHIEDVSYFVYDGCSCTFKWDVKCSFEEPVEGALFQHEPIPETPIVNDYRTEQTREFTEEIRFGHDAIFPEAPTNDVTSSLEVESAPNEGQPLQDVPEYENSEDSEPLQNLTPVQNAIQEEEVAPIQEMSVQEMVPASEPQVQQEAQSVEKVQEVDEWVEEVESTSLNMATDVIVDEGIVIEDIDKKKIVEEPAKREKVVYSNQYFPTDTDEFYNELTESYTILNISNKIRNE</sequence>
<proteinExistence type="predicted"/>
<dbReference type="Proteomes" id="UP000287910">
    <property type="component" value="Unassembled WGS sequence"/>
</dbReference>
<feature type="region of interest" description="Disordered" evidence="1">
    <location>
        <begin position="182"/>
        <end position="212"/>
    </location>
</feature>
<name>A0A432LA27_9BACI</name>
<protein>
    <submittedName>
        <fullName evidence="2">Uncharacterized protein</fullName>
    </submittedName>
</protein>
<accession>A0A432LA27</accession>
<reference evidence="2 3" key="1">
    <citation type="submission" date="2018-12" db="EMBL/GenBank/DDBJ databases">
        <title>Lysinibacillus antri sp. nov., isolated from a cave soil.</title>
        <authorList>
            <person name="Narsing Rao M.P."/>
            <person name="Zhang H."/>
            <person name="Dong Z.-Y."/>
            <person name="Niu X.-K."/>
            <person name="Zhang K."/>
            <person name="Fang B.-Z."/>
            <person name="Kang Y.-Q."/>
            <person name="Xiao M."/>
            <person name="Li W.-J."/>
        </authorList>
    </citation>
    <scope>NUCLEOTIDE SEQUENCE [LARGE SCALE GENOMIC DNA]</scope>
    <source>
        <strain evidence="2 3">SYSU K30002</strain>
    </source>
</reference>
<dbReference type="AlphaFoldDB" id="A0A432LA27"/>
<comment type="caution">
    <text evidence="2">The sequence shown here is derived from an EMBL/GenBank/DDBJ whole genome shotgun (WGS) entry which is preliminary data.</text>
</comment>
<evidence type="ECO:0000256" key="1">
    <source>
        <dbReference type="SAM" id="MobiDB-lite"/>
    </source>
</evidence>
<dbReference type="EMBL" id="RYYR01000017">
    <property type="protein sequence ID" value="RUL51066.1"/>
    <property type="molecule type" value="Genomic_DNA"/>
</dbReference>
<organism evidence="2 3">
    <name type="scientific">Lysinibacillus antri</name>
    <dbReference type="NCBI Taxonomy" id="2498145"/>
    <lineage>
        <taxon>Bacteria</taxon>
        <taxon>Bacillati</taxon>
        <taxon>Bacillota</taxon>
        <taxon>Bacilli</taxon>
        <taxon>Bacillales</taxon>
        <taxon>Bacillaceae</taxon>
        <taxon>Lysinibacillus</taxon>
    </lineage>
</organism>
<gene>
    <name evidence="2" type="ORF">EK386_12720</name>
</gene>